<evidence type="ECO:0000313" key="2">
    <source>
        <dbReference type="Proteomes" id="UP001164539"/>
    </source>
</evidence>
<gene>
    <name evidence="1" type="ORF">OWV82_001374</name>
</gene>
<evidence type="ECO:0000313" key="1">
    <source>
        <dbReference type="EMBL" id="KAJ4728447.1"/>
    </source>
</evidence>
<dbReference type="EMBL" id="CM051394">
    <property type="protein sequence ID" value="KAJ4728447.1"/>
    <property type="molecule type" value="Genomic_DNA"/>
</dbReference>
<accession>A0ACC1YZ02</accession>
<name>A0ACC1YZ02_MELAZ</name>
<dbReference type="Proteomes" id="UP001164539">
    <property type="component" value="Chromosome 1"/>
</dbReference>
<protein>
    <submittedName>
        <fullName evidence="1">ER lumen protein retaining receptor family protein</fullName>
    </submittedName>
</protein>
<organism evidence="1 2">
    <name type="scientific">Melia azedarach</name>
    <name type="common">Chinaberry tree</name>
    <dbReference type="NCBI Taxonomy" id="155640"/>
    <lineage>
        <taxon>Eukaryota</taxon>
        <taxon>Viridiplantae</taxon>
        <taxon>Streptophyta</taxon>
        <taxon>Embryophyta</taxon>
        <taxon>Tracheophyta</taxon>
        <taxon>Spermatophyta</taxon>
        <taxon>Magnoliopsida</taxon>
        <taxon>eudicotyledons</taxon>
        <taxon>Gunneridae</taxon>
        <taxon>Pentapetalae</taxon>
        <taxon>rosids</taxon>
        <taxon>malvids</taxon>
        <taxon>Sapindales</taxon>
        <taxon>Meliaceae</taxon>
        <taxon>Melia</taxon>
    </lineage>
</organism>
<proteinExistence type="predicted"/>
<sequence length="289" mass="33319">MSSVFLSLGDEKKERMGTRRGRSPAIVNAMLGWLERQPMKVKCCLGAAFMVISLVALKLFVKKYAYFFIGSESIHAAGIIVLIYKLTTKNTCSGLSLKTQELTAIFVAVRLICSTIMEGDIHTLLDFATLVSTLWVIYMIRFKLKSTYIRELDNLNIYYIVVPCAILACLVHPYQRYLSFKGFLWAFCVYLESVSVLPQLRMMQNAKMIEPFTSHYVFALGVARFLSFAHWILRVVETRGRYFFLIGYGYFWFPFAFLAEMVQTFILADFCYYYVKSLKDGQLLMKMPV</sequence>
<reference evidence="1 2" key="1">
    <citation type="journal article" date="2023" name="Science">
        <title>Complex scaffold remodeling in plant triterpene biosynthesis.</title>
        <authorList>
            <person name="De La Pena R."/>
            <person name="Hodgson H."/>
            <person name="Liu J.C."/>
            <person name="Stephenson M.J."/>
            <person name="Martin A.C."/>
            <person name="Owen C."/>
            <person name="Harkess A."/>
            <person name="Leebens-Mack J."/>
            <person name="Jimenez L.E."/>
            <person name="Osbourn A."/>
            <person name="Sattely E.S."/>
        </authorList>
    </citation>
    <scope>NUCLEOTIDE SEQUENCE [LARGE SCALE GENOMIC DNA]</scope>
    <source>
        <strain evidence="2">cv. JPN11</strain>
        <tissue evidence="1">Leaf</tissue>
    </source>
</reference>
<comment type="caution">
    <text evidence="1">The sequence shown here is derived from an EMBL/GenBank/DDBJ whole genome shotgun (WGS) entry which is preliminary data.</text>
</comment>
<keyword evidence="2" id="KW-1185">Reference proteome</keyword>
<keyword evidence="1" id="KW-0675">Receptor</keyword>